<gene>
    <name evidence="1" type="ORF">TWF506_007567</name>
</gene>
<sequence length="312" mass="36777">MGSNTRFPFLKLPSELRDEVYKLIVLRDFNPQLYTPVEGKELQTPPPFPPSESDPIDLSILRVNKQIHDEASWIFYTKTVFPVQILAKWSVDEHNDCDVEYKTPWEEIHYRYRDGKYYYIPSTNPDDIDFSTLEEACPRGMFKNFPLPNYRHLIRKIQINFYDQFQIYDHAILGIIPCPQRMRQRPDGTKILLFACERLESSLSCPGRERANIPEAEINVYVTAGKDILYAQYSNPSRVPREFIVNCRKGRHCLFREVIQTAYPLMNCLWKPKVNMCHYIERDFPGLVEETIGDCVKKSKGEGDWRRRLRLV</sequence>
<organism evidence="1 2">
    <name type="scientific">Arthrobotrys conoides</name>
    <dbReference type="NCBI Taxonomy" id="74498"/>
    <lineage>
        <taxon>Eukaryota</taxon>
        <taxon>Fungi</taxon>
        <taxon>Dikarya</taxon>
        <taxon>Ascomycota</taxon>
        <taxon>Pezizomycotina</taxon>
        <taxon>Orbiliomycetes</taxon>
        <taxon>Orbiliales</taxon>
        <taxon>Orbiliaceae</taxon>
        <taxon>Arthrobotrys</taxon>
    </lineage>
</organism>
<evidence type="ECO:0000313" key="1">
    <source>
        <dbReference type="EMBL" id="KAK6515224.1"/>
    </source>
</evidence>
<reference evidence="1 2" key="1">
    <citation type="submission" date="2019-10" db="EMBL/GenBank/DDBJ databases">
        <authorList>
            <person name="Palmer J.M."/>
        </authorList>
    </citation>
    <scope>NUCLEOTIDE SEQUENCE [LARGE SCALE GENOMIC DNA]</scope>
    <source>
        <strain evidence="1 2">TWF506</strain>
    </source>
</reference>
<accession>A0AAN8NPC2</accession>
<name>A0AAN8NPC2_9PEZI</name>
<keyword evidence="2" id="KW-1185">Reference proteome</keyword>
<dbReference type="PANTHER" id="PTHR42085:SF2">
    <property type="entry name" value="F-BOX DOMAIN-CONTAINING PROTEIN"/>
    <property type="match status" value="1"/>
</dbReference>
<dbReference type="PANTHER" id="PTHR42085">
    <property type="entry name" value="F-BOX DOMAIN-CONTAINING PROTEIN"/>
    <property type="match status" value="1"/>
</dbReference>
<dbReference type="EMBL" id="JAVHJM010000004">
    <property type="protein sequence ID" value="KAK6515224.1"/>
    <property type="molecule type" value="Genomic_DNA"/>
</dbReference>
<dbReference type="Proteomes" id="UP001307849">
    <property type="component" value="Unassembled WGS sequence"/>
</dbReference>
<proteinExistence type="predicted"/>
<dbReference type="AlphaFoldDB" id="A0AAN8NPC2"/>
<dbReference type="InterPro" id="IPR038883">
    <property type="entry name" value="AN11006-like"/>
</dbReference>
<comment type="caution">
    <text evidence="1">The sequence shown here is derived from an EMBL/GenBank/DDBJ whole genome shotgun (WGS) entry which is preliminary data.</text>
</comment>
<protein>
    <submittedName>
        <fullName evidence="1">Uncharacterized protein</fullName>
    </submittedName>
</protein>
<evidence type="ECO:0000313" key="2">
    <source>
        <dbReference type="Proteomes" id="UP001307849"/>
    </source>
</evidence>